<keyword evidence="1" id="KW-0472">Membrane</keyword>
<keyword evidence="1" id="KW-1133">Transmembrane helix</keyword>
<proteinExistence type="predicted"/>
<evidence type="ECO:0000313" key="3">
    <source>
        <dbReference type="Proteomes" id="UP000655868"/>
    </source>
</evidence>
<reference evidence="2" key="1">
    <citation type="submission" date="2020-12" db="EMBL/GenBank/DDBJ databases">
        <title>Antrihabitans popcorni sp. nov. and Antrihabitans auranticaus sp. nov., isolated from a larva cave.</title>
        <authorList>
            <person name="Lee S.D."/>
            <person name="Kim I.S."/>
        </authorList>
    </citation>
    <scope>NUCLEOTIDE SEQUENCE</scope>
    <source>
        <strain evidence="2">YC3-6</strain>
    </source>
</reference>
<keyword evidence="1" id="KW-0812">Transmembrane</keyword>
<sequence>MALTNTFAVFQTVVLAAWFGAMVYSIVVVQQFQLRVADPESYEDVGQLMASGSRRRILRLAFLIGVSGTGLAISRATADPGPSDTWVVLMCVKLALYVVACSAFAYQSWWVWPRRIFALPAEMPAVRRTFLITSLVMATALGLMLAVDVIAATA</sequence>
<protein>
    <submittedName>
        <fullName evidence="2">Uncharacterized protein</fullName>
    </submittedName>
</protein>
<dbReference type="RefSeq" id="WP_199703062.1">
    <property type="nucleotide sequence ID" value="NZ_JAEMNV010000002.1"/>
</dbReference>
<accession>A0A934NNA5</accession>
<feature type="transmembrane region" description="Helical" evidence="1">
    <location>
        <begin position="86"/>
        <end position="109"/>
    </location>
</feature>
<dbReference type="AlphaFoldDB" id="A0A934NNA5"/>
<comment type="caution">
    <text evidence="2">The sequence shown here is derived from an EMBL/GenBank/DDBJ whole genome shotgun (WGS) entry which is preliminary data.</text>
</comment>
<name>A0A934NNA5_9NOCA</name>
<dbReference type="EMBL" id="JAEMNV010000002">
    <property type="protein sequence ID" value="MBJ8338363.1"/>
    <property type="molecule type" value="Genomic_DNA"/>
</dbReference>
<dbReference type="Proteomes" id="UP000655868">
    <property type="component" value="Unassembled WGS sequence"/>
</dbReference>
<keyword evidence="3" id="KW-1185">Reference proteome</keyword>
<gene>
    <name evidence="2" type="ORF">JGU71_05670</name>
</gene>
<evidence type="ECO:0000256" key="1">
    <source>
        <dbReference type="SAM" id="Phobius"/>
    </source>
</evidence>
<feature type="transmembrane region" description="Helical" evidence="1">
    <location>
        <begin position="6"/>
        <end position="29"/>
    </location>
</feature>
<evidence type="ECO:0000313" key="2">
    <source>
        <dbReference type="EMBL" id="MBJ8338363.1"/>
    </source>
</evidence>
<organism evidence="2 3">
    <name type="scientific">Antrihabitans stalagmiti</name>
    <dbReference type="NCBI Taxonomy" id="2799499"/>
    <lineage>
        <taxon>Bacteria</taxon>
        <taxon>Bacillati</taxon>
        <taxon>Actinomycetota</taxon>
        <taxon>Actinomycetes</taxon>
        <taxon>Mycobacteriales</taxon>
        <taxon>Nocardiaceae</taxon>
        <taxon>Antrihabitans</taxon>
    </lineage>
</organism>
<feature type="transmembrane region" description="Helical" evidence="1">
    <location>
        <begin position="130"/>
        <end position="152"/>
    </location>
</feature>
<feature type="transmembrane region" description="Helical" evidence="1">
    <location>
        <begin position="57"/>
        <end position="74"/>
    </location>
</feature>